<dbReference type="GeneID" id="78461199"/>
<dbReference type="EMBL" id="LR590484">
    <property type="protein sequence ID" value="VTR29240.1"/>
    <property type="molecule type" value="Genomic_DNA"/>
</dbReference>
<dbReference type="PROSITE" id="PS50850">
    <property type="entry name" value="MFS"/>
    <property type="match status" value="1"/>
</dbReference>
<evidence type="ECO:0000256" key="5">
    <source>
        <dbReference type="ARBA" id="ARBA00023136"/>
    </source>
</evidence>
<dbReference type="InterPro" id="IPR020846">
    <property type="entry name" value="MFS_dom"/>
</dbReference>
<evidence type="ECO:0000256" key="6">
    <source>
        <dbReference type="SAM" id="Phobius"/>
    </source>
</evidence>
<reference evidence="8 9" key="1">
    <citation type="submission" date="2019-05" db="EMBL/GenBank/DDBJ databases">
        <authorList>
            <consortium name="Pathogen Informatics"/>
        </authorList>
    </citation>
    <scope>NUCLEOTIDE SEQUENCE [LARGE SCALE GENOMIC DNA]</scope>
    <source>
        <strain evidence="8 9">NCTC11429</strain>
    </source>
</reference>
<feature type="transmembrane region" description="Helical" evidence="6">
    <location>
        <begin position="92"/>
        <end position="110"/>
    </location>
</feature>
<dbReference type="GO" id="GO:0005886">
    <property type="term" value="C:plasma membrane"/>
    <property type="evidence" value="ECO:0007669"/>
    <property type="project" value="UniProtKB-SubCell"/>
</dbReference>
<accession>A0A4U9U8D7</accession>
<dbReference type="AlphaFoldDB" id="A0A4U9U8D7"/>
<dbReference type="GO" id="GO:0015535">
    <property type="term" value="F:fucose:proton symporter activity"/>
    <property type="evidence" value="ECO:0007669"/>
    <property type="project" value="InterPro"/>
</dbReference>
<feature type="transmembrane region" description="Helical" evidence="6">
    <location>
        <begin position="387"/>
        <end position="406"/>
    </location>
</feature>
<dbReference type="PANTHER" id="PTHR43702:SF3">
    <property type="entry name" value="PROTEIN TSGA"/>
    <property type="match status" value="1"/>
</dbReference>
<dbReference type="Pfam" id="PF07690">
    <property type="entry name" value="MFS_1"/>
    <property type="match status" value="1"/>
</dbReference>
<feature type="transmembrane region" description="Helical" evidence="6">
    <location>
        <begin position="233"/>
        <end position="252"/>
    </location>
</feature>
<feature type="transmembrane region" description="Helical" evidence="6">
    <location>
        <begin position="297"/>
        <end position="317"/>
    </location>
</feature>
<protein>
    <submittedName>
        <fullName evidence="8">L-fucose permease</fullName>
    </submittedName>
</protein>
<feature type="transmembrane region" description="Helical" evidence="6">
    <location>
        <begin position="159"/>
        <end position="178"/>
    </location>
</feature>
<feature type="transmembrane region" description="Helical" evidence="6">
    <location>
        <begin position="190"/>
        <end position="213"/>
    </location>
</feature>
<dbReference type="InterPro" id="IPR050375">
    <property type="entry name" value="MFS_TsgA-like"/>
</dbReference>
<keyword evidence="2" id="KW-1003">Cell membrane</keyword>
<dbReference type="STRING" id="1123265.GCA_000686625_03226"/>
<feature type="transmembrane region" description="Helical" evidence="6">
    <location>
        <begin position="116"/>
        <end position="139"/>
    </location>
</feature>
<feature type="domain" description="Major facilitator superfamily (MFS) profile" evidence="7">
    <location>
        <begin position="25"/>
        <end position="438"/>
    </location>
</feature>
<evidence type="ECO:0000256" key="4">
    <source>
        <dbReference type="ARBA" id="ARBA00022989"/>
    </source>
</evidence>
<feature type="transmembrane region" description="Helical" evidence="6">
    <location>
        <begin position="329"/>
        <end position="346"/>
    </location>
</feature>
<evidence type="ECO:0000256" key="1">
    <source>
        <dbReference type="ARBA" id="ARBA00004429"/>
    </source>
</evidence>
<keyword evidence="3 6" id="KW-0812">Transmembrane</keyword>
<proteinExistence type="predicted"/>
<gene>
    <name evidence="8" type="primary">fucP_2</name>
    <name evidence="8" type="ORF">NCTC11429_00382</name>
</gene>
<dbReference type="InterPro" id="IPR011701">
    <property type="entry name" value="MFS"/>
</dbReference>
<dbReference type="Proteomes" id="UP000308196">
    <property type="component" value="Chromosome"/>
</dbReference>
<dbReference type="NCBIfam" id="TIGR00885">
    <property type="entry name" value="fucP"/>
    <property type="match status" value="1"/>
</dbReference>
<feature type="transmembrane region" description="Helical" evidence="6">
    <location>
        <begin position="352"/>
        <end position="375"/>
    </location>
</feature>
<name>A0A4U9U8D7_9SPHI</name>
<dbReference type="PANTHER" id="PTHR43702">
    <property type="entry name" value="L-FUCOSE-PROTON SYMPORTER"/>
    <property type="match status" value="1"/>
</dbReference>
<dbReference type="InterPro" id="IPR036259">
    <property type="entry name" value="MFS_trans_sf"/>
</dbReference>
<dbReference type="KEGG" id="stha:NCTC11429_00382"/>
<evidence type="ECO:0000313" key="8">
    <source>
        <dbReference type="EMBL" id="VTR29240.1"/>
    </source>
</evidence>
<feature type="transmembrane region" description="Helical" evidence="6">
    <location>
        <begin position="63"/>
        <end position="83"/>
    </location>
</feature>
<dbReference type="CDD" id="cd17394">
    <property type="entry name" value="MFS_FucP_like"/>
    <property type="match status" value="1"/>
</dbReference>
<sequence>MNNISQQERKRPLFVNEQGVNYFFPFIFICSLFLLWGFAHGFLDVLDKHFQDLLHVSKAQSGFVQFSLYIGYLAMALPAGLFIKKYGYQKGIVLGLAIFAVGAFMFYPAAIMGSFIPFLVALFVLACGLTFLETAANPYSTVLGNKAGAARRINISQSFNGLGWILGPLIGGLFVFGSESTGEHDKFDSLVTPYMLIGGIVVVVLLIFMMIKLPEVAEDSDAAGEENPPLRKLLQYPVFMLAVAAQFLYVAAQTGTNSFFINYVIDAVPDLQTPIARIMQHLGYFGEFFMPRNNEQAASILLAIGGMGAFWIGRLSGAYFMRYVSPRKLLMWYAFVNSVLVAMVMIDMGWASVFSLFITYFFMSIMFPTIFALGIQGLGTLTKKASSFLVMAVAGGAFCPPVMGLISDHSTMAIGFIIPLLCYLFIAFYGFWIKGKLKTESITVGASH</sequence>
<dbReference type="Gene3D" id="1.20.1250.20">
    <property type="entry name" value="MFS general substrate transporter like domains"/>
    <property type="match status" value="2"/>
</dbReference>
<evidence type="ECO:0000256" key="2">
    <source>
        <dbReference type="ARBA" id="ARBA00022475"/>
    </source>
</evidence>
<evidence type="ECO:0000256" key="3">
    <source>
        <dbReference type="ARBA" id="ARBA00022692"/>
    </source>
</evidence>
<dbReference type="InterPro" id="IPR005275">
    <property type="entry name" value="Lfuc_symporter_FucP"/>
</dbReference>
<evidence type="ECO:0000259" key="7">
    <source>
        <dbReference type="PROSITE" id="PS50850"/>
    </source>
</evidence>
<dbReference type="SUPFAM" id="SSF103473">
    <property type="entry name" value="MFS general substrate transporter"/>
    <property type="match status" value="1"/>
</dbReference>
<organism evidence="8 9">
    <name type="scientific">Sphingobacterium thalpophilum</name>
    <dbReference type="NCBI Taxonomy" id="259"/>
    <lineage>
        <taxon>Bacteria</taxon>
        <taxon>Pseudomonadati</taxon>
        <taxon>Bacteroidota</taxon>
        <taxon>Sphingobacteriia</taxon>
        <taxon>Sphingobacteriales</taxon>
        <taxon>Sphingobacteriaceae</taxon>
        <taxon>Sphingobacterium</taxon>
    </lineage>
</organism>
<dbReference type="RefSeq" id="WP_051606892.1">
    <property type="nucleotide sequence ID" value="NZ_LR590484.1"/>
</dbReference>
<keyword evidence="5 6" id="KW-0472">Membrane</keyword>
<evidence type="ECO:0000313" key="9">
    <source>
        <dbReference type="Proteomes" id="UP000308196"/>
    </source>
</evidence>
<comment type="subcellular location">
    <subcellularLocation>
        <location evidence="1">Cell inner membrane</location>
        <topology evidence="1">Multi-pass membrane protein</topology>
    </subcellularLocation>
</comment>
<keyword evidence="4 6" id="KW-1133">Transmembrane helix</keyword>
<feature type="transmembrane region" description="Helical" evidence="6">
    <location>
        <begin position="20"/>
        <end position="43"/>
    </location>
</feature>
<feature type="transmembrane region" description="Helical" evidence="6">
    <location>
        <begin position="412"/>
        <end position="432"/>
    </location>
</feature>